<evidence type="ECO:0000313" key="6">
    <source>
        <dbReference type="EMBL" id="MDO7844310.1"/>
    </source>
</evidence>
<keyword evidence="3" id="KW-1015">Disulfide bond</keyword>
<organism evidence="6 7">
    <name type="scientific">Sphingomonas immobilis</name>
    <dbReference type="NCBI Taxonomy" id="3063997"/>
    <lineage>
        <taxon>Bacteria</taxon>
        <taxon>Pseudomonadati</taxon>
        <taxon>Pseudomonadota</taxon>
        <taxon>Alphaproteobacteria</taxon>
        <taxon>Sphingomonadales</taxon>
        <taxon>Sphingomonadaceae</taxon>
        <taxon>Sphingomonas</taxon>
    </lineage>
</organism>
<dbReference type="PANTHER" id="PTHR42852">
    <property type="entry name" value="THIOL:DISULFIDE INTERCHANGE PROTEIN DSBE"/>
    <property type="match status" value="1"/>
</dbReference>
<accession>A0ABT9A512</accession>
<dbReference type="InterPro" id="IPR013766">
    <property type="entry name" value="Thioredoxin_domain"/>
</dbReference>
<dbReference type="SUPFAM" id="SSF52833">
    <property type="entry name" value="Thioredoxin-like"/>
    <property type="match status" value="1"/>
</dbReference>
<dbReference type="EMBL" id="JAUQSZ010000015">
    <property type="protein sequence ID" value="MDO7844310.1"/>
    <property type="molecule type" value="Genomic_DNA"/>
</dbReference>
<keyword evidence="2" id="KW-0201">Cytochrome c-type biogenesis</keyword>
<evidence type="ECO:0000256" key="3">
    <source>
        <dbReference type="ARBA" id="ARBA00023157"/>
    </source>
</evidence>
<evidence type="ECO:0000256" key="2">
    <source>
        <dbReference type="ARBA" id="ARBA00022748"/>
    </source>
</evidence>
<dbReference type="Pfam" id="PF08534">
    <property type="entry name" value="Redoxin"/>
    <property type="match status" value="1"/>
</dbReference>
<dbReference type="InterPro" id="IPR050553">
    <property type="entry name" value="Thioredoxin_ResA/DsbE_sf"/>
</dbReference>
<comment type="subcellular location">
    <subcellularLocation>
        <location evidence="1">Cell envelope</location>
    </subcellularLocation>
</comment>
<gene>
    <name evidence="6" type="ORF">Q5H94_18425</name>
</gene>
<comment type="caution">
    <text evidence="6">The sequence shown here is derived from an EMBL/GenBank/DDBJ whole genome shotgun (WGS) entry which is preliminary data.</text>
</comment>
<reference evidence="6" key="1">
    <citation type="submission" date="2023-07" db="EMBL/GenBank/DDBJ databases">
        <authorList>
            <person name="Kim M.K."/>
        </authorList>
    </citation>
    <scope>NUCLEOTIDE SEQUENCE</scope>
    <source>
        <strain evidence="6">CA1-15</strain>
    </source>
</reference>
<keyword evidence="7" id="KW-1185">Reference proteome</keyword>
<evidence type="ECO:0000313" key="7">
    <source>
        <dbReference type="Proteomes" id="UP001176468"/>
    </source>
</evidence>
<protein>
    <submittedName>
        <fullName evidence="6">Redoxin family protein</fullName>
    </submittedName>
</protein>
<dbReference type="PROSITE" id="PS51352">
    <property type="entry name" value="THIOREDOXIN_2"/>
    <property type="match status" value="1"/>
</dbReference>
<dbReference type="RefSeq" id="WP_304562709.1">
    <property type="nucleotide sequence ID" value="NZ_JAUQSZ010000015.1"/>
</dbReference>
<dbReference type="InterPro" id="IPR036249">
    <property type="entry name" value="Thioredoxin-like_sf"/>
</dbReference>
<dbReference type="PANTHER" id="PTHR42852:SF6">
    <property type="entry name" value="THIOL:DISULFIDE INTERCHANGE PROTEIN DSBE"/>
    <property type="match status" value="1"/>
</dbReference>
<evidence type="ECO:0000256" key="1">
    <source>
        <dbReference type="ARBA" id="ARBA00004196"/>
    </source>
</evidence>
<evidence type="ECO:0000259" key="5">
    <source>
        <dbReference type="PROSITE" id="PS51352"/>
    </source>
</evidence>
<sequence>MRLWLPLLAFAALLAVVATALYKPADRAVHSALVGQPLPAFRTEPLLAGRPGVASAADGKPRLINVYASWCLPCIAEAPQLMRLKAAGVRIDGIAVRDTPEAMRQFLARNGDPYAAIGADKDGAVQLALGSSGVPETFLVDGRGHILDQHIGDIRADEVDGILKTLGQAR</sequence>
<name>A0ABT9A512_9SPHN</name>
<dbReference type="Gene3D" id="3.40.30.10">
    <property type="entry name" value="Glutaredoxin"/>
    <property type="match status" value="1"/>
</dbReference>
<proteinExistence type="predicted"/>
<evidence type="ECO:0000256" key="4">
    <source>
        <dbReference type="ARBA" id="ARBA00023284"/>
    </source>
</evidence>
<feature type="domain" description="Thioredoxin" evidence="5">
    <location>
        <begin position="32"/>
        <end position="168"/>
    </location>
</feature>
<dbReference type="Proteomes" id="UP001176468">
    <property type="component" value="Unassembled WGS sequence"/>
</dbReference>
<keyword evidence="4" id="KW-0676">Redox-active center</keyword>
<dbReference type="InterPro" id="IPR013740">
    <property type="entry name" value="Redoxin"/>
</dbReference>